<protein>
    <submittedName>
        <fullName evidence="6">Uncharacterized protein</fullName>
    </submittedName>
</protein>
<evidence type="ECO:0000256" key="1">
    <source>
        <dbReference type="ARBA" id="ARBA00004496"/>
    </source>
</evidence>
<dbReference type="InterPro" id="IPR040122">
    <property type="entry name" value="Importin_beta"/>
</dbReference>
<keyword evidence="2" id="KW-0813">Transport</keyword>
<evidence type="ECO:0000256" key="2">
    <source>
        <dbReference type="ARBA" id="ARBA00022448"/>
    </source>
</evidence>
<evidence type="ECO:0000313" key="6">
    <source>
        <dbReference type="EMBL" id="TYG46925.1"/>
    </source>
</evidence>
<evidence type="ECO:0000313" key="7">
    <source>
        <dbReference type="Proteomes" id="UP000323506"/>
    </source>
</evidence>
<proteinExistence type="predicted"/>
<dbReference type="PANTHER" id="PTHR10527">
    <property type="entry name" value="IMPORTIN BETA"/>
    <property type="match status" value="1"/>
</dbReference>
<dbReference type="Proteomes" id="UP000323506">
    <property type="component" value="Chromosome D11"/>
</dbReference>
<organism evidence="6 7">
    <name type="scientific">Gossypium darwinii</name>
    <name type="common">Darwin's cotton</name>
    <name type="synonym">Gossypium barbadense var. darwinii</name>
    <dbReference type="NCBI Taxonomy" id="34276"/>
    <lineage>
        <taxon>Eukaryota</taxon>
        <taxon>Viridiplantae</taxon>
        <taxon>Streptophyta</taxon>
        <taxon>Embryophyta</taxon>
        <taxon>Tracheophyta</taxon>
        <taxon>Spermatophyta</taxon>
        <taxon>Magnoliopsida</taxon>
        <taxon>eudicotyledons</taxon>
        <taxon>Gunneridae</taxon>
        <taxon>Pentapetalae</taxon>
        <taxon>rosids</taxon>
        <taxon>malvids</taxon>
        <taxon>Malvales</taxon>
        <taxon>Malvaceae</taxon>
        <taxon>Malvoideae</taxon>
        <taxon>Gossypium</taxon>
    </lineage>
</organism>
<dbReference type="Gene3D" id="1.25.10.10">
    <property type="entry name" value="Leucine-rich Repeat Variant"/>
    <property type="match status" value="1"/>
</dbReference>
<keyword evidence="5" id="KW-0653">Protein transport</keyword>
<gene>
    <name evidence="6" type="ORF">ES288_D11G295700v1</name>
</gene>
<dbReference type="InterPro" id="IPR011989">
    <property type="entry name" value="ARM-like"/>
</dbReference>
<dbReference type="AlphaFoldDB" id="A0A5D2ASH5"/>
<reference evidence="6 7" key="1">
    <citation type="submission" date="2019-06" db="EMBL/GenBank/DDBJ databases">
        <title>WGS assembly of Gossypium darwinii.</title>
        <authorList>
            <person name="Chen Z.J."/>
            <person name="Sreedasyam A."/>
            <person name="Ando A."/>
            <person name="Song Q."/>
            <person name="De L."/>
            <person name="Hulse-Kemp A."/>
            <person name="Ding M."/>
            <person name="Ye W."/>
            <person name="Kirkbride R."/>
            <person name="Jenkins J."/>
            <person name="Plott C."/>
            <person name="Lovell J."/>
            <person name="Lin Y.-M."/>
            <person name="Vaughn R."/>
            <person name="Liu B."/>
            <person name="Li W."/>
            <person name="Simpson S."/>
            <person name="Scheffler B."/>
            <person name="Saski C."/>
            <person name="Grover C."/>
            <person name="Hu G."/>
            <person name="Conover J."/>
            <person name="Carlson J."/>
            <person name="Shu S."/>
            <person name="Boston L."/>
            <person name="Williams M."/>
            <person name="Peterson D."/>
            <person name="Mcgee K."/>
            <person name="Jones D."/>
            <person name="Wendel J."/>
            <person name="Stelly D."/>
            <person name="Grimwood J."/>
            <person name="Schmutz J."/>
        </authorList>
    </citation>
    <scope>NUCLEOTIDE SEQUENCE [LARGE SCALE GENOMIC DNA]</scope>
    <source>
        <strain evidence="6">1808015.09</strain>
    </source>
</reference>
<evidence type="ECO:0000256" key="5">
    <source>
        <dbReference type="ARBA" id="ARBA00022927"/>
    </source>
</evidence>
<keyword evidence="3" id="KW-0963">Cytoplasm</keyword>
<accession>A0A5D2ASH5</accession>
<dbReference type="SUPFAM" id="SSF48371">
    <property type="entry name" value="ARM repeat"/>
    <property type="match status" value="1"/>
</dbReference>
<dbReference type="GO" id="GO:0006606">
    <property type="term" value="P:protein import into nucleus"/>
    <property type="evidence" value="ECO:0007669"/>
    <property type="project" value="InterPro"/>
</dbReference>
<evidence type="ECO:0000256" key="4">
    <source>
        <dbReference type="ARBA" id="ARBA00022737"/>
    </source>
</evidence>
<keyword evidence="4" id="KW-0677">Repeat</keyword>
<keyword evidence="7" id="KW-1185">Reference proteome</keyword>
<dbReference type="EMBL" id="CM017711">
    <property type="protein sequence ID" value="TYG46925.1"/>
    <property type="molecule type" value="Genomic_DNA"/>
</dbReference>
<dbReference type="GO" id="GO:0005737">
    <property type="term" value="C:cytoplasm"/>
    <property type="evidence" value="ECO:0007669"/>
    <property type="project" value="UniProtKB-SubCell"/>
</dbReference>
<name>A0A5D2ASH5_GOSDA</name>
<comment type="subcellular location">
    <subcellularLocation>
        <location evidence="1">Cytoplasm</location>
    </subcellularLocation>
</comment>
<dbReference type="InterPro" id="IPR016024">
    <property type="entry name" value="ARM-type_fold"/>
</dbReference>
<evidence type="ECO:0000256" key="3">
    <source>
        <dbReference type="ARBA" id="ARBA00022490"/>
    </source>
</evidence>
<sequence length="128" mass="14233">MLELSSTLSSHVQFLLQPLTEANADSVFRELCQIVASLIPHLDHKFTLIRSTSCRTLSQFSKYIVQDSGNKKGYEQFDMILTAFLQRISDTNKLVQGATCSALAILEEEAAEKLAPIKLGSFTYTTKS</sequence>